<dbReference type="PANTHER" id="PTHR37806:SF1">
    <property type="entry name" value="PEPTIDASE C39-LIKE DOMAIN-CONTAINING PROTEIN"/>
    <property type="match status" value="1"/>
</dbReference>
<dbReference type="Pfam" id="PF13529">
    <property type="entry name" value="Peptidase_C39_2"/>
    <property type="match status" value="1"/>
</dbReference>
<dbReference type="EMBL" id="JBBMFN010000039">
    <property type="protein sequence ID" value="MEQ2467000.1"/>
    <property type="molecule type" value="Genomic_DNA"/>
</dbReference>
<accession>A0ABV1F2H8</accession>
<keyword evidence="1" id="KW-0472">Membrane</keyword>
<reference evidence="3 4" key="1">
    <citation type="submission" date="2024-03" db="EMBL/GenBank/DDBJ databases">
        <title>Human intestinal bacterial collection.</title>
        <authorList>
            <person name="Pauvert C."/>
            <person name="Hitch T.C.A."/>
            <person name="Clavel T."/>
        </authorList>
    </citation>
    <scope>NUCLEOTIDE SEQUENCE [LARGE SCALE GENOMIC DNA]</scope>
    <source>
        <strain evidence="3 4">CLA-SR-H024</strain>
    </source>
</reference>
<sequence length="263" mass="29966">MKKKIALISLVLIILIEFYILVFIVDDAKSTLVKSTEEHYFNKKNDKNDPLKIDDKNNEKAEVFLPVDTILQIPELPNGCEITSVTSLLTFYNYDVTKTEMSDKYLPKQPFHRTNNKLYGSNPYAAYAGDPRDNNGFFTFAPPIVEAANRYITEVGGEDLAKDISGSSRETIMEYVDQGIPVVVWMTRDLSPPKIEYSWYLHETEEIFNALINLHSVVLNGYNDKEVFVMDPLKGQTTYNADLFFESYSSLGSHAMTIVKKSK</sequence>
<keyword evidence="4" id="KW-1185">Reference proteome</keyword>
<dbReference type="PANTHER" id="PTHR37806">
    <property type="entry name" value="LMO0724 PROTEIN"/>
    <property type="match status" value="1"/>
</dbReference>
<dbReference type="Gene3D" id="3.90.70.10">
    <property type="entry name" value="Cysteine proteinases"/>
    <property type="match status" value="1"/>
</dbReference>
<feature type="transmembrane region" description="Helical" evidence="1">
    <location>
        <begin position="7"/>
        <end position="25"/>
    </location>
</feature>
<gene>
    <name evidence="3" type="ORF">WMO63_15180</name>
</gene>
<dbReference type="RefSeq" id="WP_048718796.1">
    <property type="nucleotide sequence ID" value="NZ_JBBMFN010000039.1"/>
</dbReference>
<comment type="caution">
    <text evidence="3">The sequence shown here is derived from an EMBL/GenBank/DDBJ whole genome shotgun (WGS) entry which is preliminary data.</text>
</comment>
<feature type="domain" description="Peptidase C39-like" evidence="2">
    <location>
        <begin position="66"/>
        <end position="232"/>
    </location>
</feature>
<organism evidence="3 4">
    <name type="scientific">Niallia hominis</name>
    <dbReference type="NCBI Taxonomy" id="3133173"/>
    <lineage>
        <taxon>Bacteria</taxon>
        <taxon>Bacillati</taxon>
        <taxon>Bacillota</taxon>
        <taxon>Bacilli</taxon>
        <taxon>Bacillales</taxon>
        <taxon>Bacillaceae</taxon>
        <taxon>Niallia</taxon>
    </lineage>
</organism>
<evidence type="ECO:0000313" key="4">
    <source>
        <dbReference type="Proteomes" id="UP001465426"/>
    </source>
</evidence>
<name>A0ABV1F2H8_9BACI</name>
<keyword evidence="1" id="KW-1133">Transmembrane helix</keyword>
<evidence type="ECO:0000259" key="2">
    <source>
        <dbReference type="Pfam" id="PF13529"/>
    </source>
</evidence>
<protein>
    <submittedName>
        <fullName evidence="3">C39 family peptidase</fullName>
    </submittedName>
</protein>
<evidence type="ECO:0000256" key="1">
    <source>
        <dbReference type="SAM" id="Phobius"/>
    </source>
</evidence>
<evidence type="ECO:0000313" key="3">
    <source>
        <dbReference type="EMBL" id="MEQ2467000.1"/>
    </source>
</evidence>
<keyword evidence="1" id="KW-0812">Transmembrane</keyword>
<dbReference type="Proteomes" id="UP001465426">
    <property type="component" value="Unassembled WGS sequence"/>
</dbReference>
<dbReference type="InterPro" id="IPR039564">
    <property type="entry name" value="Peptidase_C39-like"/>
</dbReference>
<proteinExistence type="predicted"/>